<keyword evidence="1" id="KW-1133">Transmembrane helix</keyword>
<evidence type="ECO:0000256" key="1">
    <source>
        <dbReference type="SAM" id="Phobius"/>
    </source>
</evidence>
<reference evidence="2 3" key="1">
    <citation type="submission" date="2021-03" db="EMBL/GenBank/DDBJ databases">
        <title>novel species in genus Cellulomonas.</title>
        <authorList>
            <person name="Zhang G."/>
        </authorList>
    </citation>
    <scope>NUCLEOTIDE SEQUENCE [LARGE SCALE GENOMIC DNA]</scope>
    <source>
        <strain evidence="3">zg-ZUI188</strain>
    </source>
</reference>
<dbReference type="RefSeq" id="WP_208288121.1">
    <property type="nucleotide sequence ID" value="NZ_CP074404.1"/>
</dbReference>
<gene>
    <name evidence="2" type="ORF">J4035_00270</name>
</gene>
<keyword evidence="3" id="KW-1185">Reference proteome</keyword>
<dbReference type="EMBL" id="JAGFBM010000001">
    <property type="protein sequence ID" value="MBO3083061.1"/>
    <property type="molecule type" value="Genomic_DNA"/>
</dbReference>
<comment type="caution">
    <text evidence="2">The sequence shown here is derived from an EMBL/GenBank/DDBJ whole genome shotgun (WGS) entry which is preliminary data.</text>
</comment>
<proteinExistence type="predicted"/>
<name>A0ABS3SDK1_9CELL</name>
<sequence length="213" mass="22928">MAHTQTVRPGDGHALPPYRWWQMLLRSLFHLHVTGEDGAPQTWSVDVRLGGDEDGEVRAQLYRDGLHYSGSTLPAVFAVPGGTIQVAATGFGLRRAHYVTPDGSERQLVPDPASAEGRRAHLDRTDPALSRAVGIASATVLVVALVLGVPQLVEQITQIPPVADSIGTYSCPFRLPAWANTALVLATLAASTERALRLRYNRFLDGGLFGGEE</sequence>
<protein>
    <submittedName>
        <fullName evidence="2">Uncharacterized protein</fullName>
    </submittedName>
</protein>
<evidence type="ECO:0000313" key="2">
    <source>
        <dbReference type="EMBL" id="MBO3083061.1"/>
    </source>
</evidence>
<organism evidence="2 3">
    <name type="scientific">Cellulomonas fengjieae</name>
    <dbReference type="NCBI Taxonomy" id="2819978"/>
    <lineage>
        <taxon>Bacteria</taxon>
        <taxon>Bacillati</taxon>
        <taxon>Actinomycetota</taxon>
        <taxon>Actinomycetes</taxon>
        <taxon>Micrococcales</taxon>
        <taxon>Cellulomonadaceae</taxon>
        <taxon>Cellulomonas</taxon>
    </lineage>
</organism>
<accession>A0ABS3SDK1</accession>
<dbReference type="Proteomes" id="UP000678317">
    <property type="component" value="Unassembled WGS sequence"/>
</dbReference>
<evidence type="ECO:0000313" key="3">
    <source>
        <dbReference type="Proteomes" id="UP000678317"/>
    </source>
</evidence>
<feature type="transmembrane region" description="Helical" evidence="1">
    <location>
        <begin position="128"/>
        <end position="153"/>
    </location>
</feature>
<keyword evidence="1" id="KW-0812">Transmembrane</keyword>
<keyword evidence="1" id="KW-0472">Membrane</keyword>